<dbReference type="InterPro" id="IPR012451">
    <property type="entry name" value="DUF1656"/>
</dbReference>
<comment type="caution">
    <text evidence="6">The sequence shown here is derived from an EMBL/GenBank/DDBJ whole genome shotgun (WGS) entry which is preliminary data.</text>
</comment>
<dbReference type="RefSeq" id="WP_076877865.1">
    <property type="nucleotide sequence ID" value="NZ_MLCN01000016.1"/>
</dbReference>
<feature type="transmembrane region" description="Helical" evidence="5">
    <location>
        <begin position="7"/>
        <end position="26"/>
    </location>
</feature>
<keyword evidence="1" id="KW-1003">Cell membrane</keyword>
<evidence type="ECO:0000256" key="3">
    <source>
        <dbReference type="ARBA" id="ARBA00022989"/>
    </source>
</evidence>
<accession>A0A1S8CUM5</accession>
<evidence type="ECO:0000256" key="1">
    <source>
        <dbReference type="ARBA" id="ARBA00022475"/>
    </source>
</evidence>
<sequence length="68" mass="7876">MAGEVNFYGIYIPLILIQALLAYVVYSGLVWALDKWQLSRWMALPTIFNVCLYIIVLGLIVWICHLLF</sequence>
<keyword evidence="2 5" id="KW-0812">Transmembrane</keyword>
<gene>
    <name evidence="6" type="ORF">BKE30_06815</name>
</gene>
<evidence type="ECO:0000313" key="7">
    <source>
        <dbReference type="Proteomes" id="UP000192132"/>
    </source>
</evidence>
<keyword evidence="4 5" id="KW-0472">Membrane</keyword>
<name>A0A1S8CUM5_9GAMM</name>
<keyword evidence="3 5" id="KW-1133">Transmembrane helix</keyword>
<dbReference type="Proteomes" id="UP000192132">
    <property type="component" value="Unassembled WGS sequence"/>
</dbReference>
<dbReference type="OrthoDB" id="6695501at2"/>
<feature type="transmembrane region" description="Helical" evidence="5">
    <location>
        <begin position="46"/>
        <end position="67"/>
    </location>
</feature>
<proteinExistence type="predicted"/>
<evidence type="ECO:0000256" key="2">
    <source>
        <dbReference type="ARBA" id="ARBA00022692"/>
    </source>
</evidence>
<keyword evidence="7" id="KW-1185">Reference proteome</keyword>
<dbReference type="STRING" id="1907941.BKE30_06815"/>
<dbReference type="Pfam" id="PF07869">
    <property type="entry name" value="DUF1656"/>
    <property type="match status" value="1"/>
</dbReference>
<evidence type="ECO:0000256" key="5">
    <source>
        <dbReference type="SAM" id="Phobius"/>
    </source>
</evidence>
<evidence type="ECO:0000256" key="4">
    <source>
        <dbReference type="ARBA" id="ARBA00023136"/>
    </source>
</evidence>
<dbReference type="EMBL" id="MLCN01000016">
    <property type="protein sequence ID" value="ONG40852.1"/>
    <property type="molecule type" value="Genomic_DNA"/>
</dbReference>
<protein>
    <submittedName>
        <fullName evidence="6">DUF1656 domain-containing protein</fullName>
    </submittedName>
</protein>
<reference evidence="6 7" key="1">
    <citation type="submission" date="2016-10" db="EMBL/GenBank/DDBJ databases">
        <title>Draft Genome sequence of Alkanindiges sp. strain H1.</title>
        <authorList>
            <person name="Subhash Y."/>
            <person name="Lee S."/>
        </authorList>
    </citation>
    <scope>NUCLEOTIDE SEQUENCE [LARGE SCALE GENOMIC DNA]</scope>
    <source>
        <strain evidence="6 7">H1</strain>
    </source>
</reference>
<organism evidence="6 7">
    <name type="scientific">Alkanindiges hydrocarboniclasticus</name>
    <dbReference type="NCBI Taxonomy" id="1907941"/>
    <lineage>
        <taxon>Bacteria</taxon>
        <taxon>Pseudomonadati</taxon>
        <taxon>Pseudomonadota</taxon>
        <taxon>Gammaproteobacteria</taxon>
        <taxon>Moraxellales</taxon>
        <taxon>Moraxellaceae</taxon>
        <taxon>Alkanindiges</taxon>
    </lineage>
</organism>
<evidence type="ECO:0000313" key="6">
    <source>
        <dbReference type="EMBL" id="ONG40852.1"/>
    </source>
</evidence>
<dbReference type="AlphaFoldDB" id="A0A1S8CUM5"/>